<dbReference type="Proteomes" id="UP001596074">
    <property type="component" value="Unassembled WGS sequence"/>
</dbReference>
<comment type="subcellular location">
    <subcellularLocation>
        <location evidence="1">Cell membrane</location>
        <topology evidence="1">Multi-pass membrane protein</topology>
    </subcellularLocation>
</comment>
<evidence type="ECO:0000256" key="7">
    <source>
        <dbReference type="SAM" id="Phobius"/>
    </source>
</evidence>
<evidence type="ECO:0000256" key="1">
    <source>
        <dbReference type="ARBA" id="ARBA00004651"/>
    </source>
</evidence>
<dbReference type="Pfam" id="PF02653">
    <property type="entry name" value="BPD_transp_2"/>
    <property type="match status" value="1"/>
</dbReference>
<dbReference type="CDD" id="cd06581">
    <property type="entry name" value="TM_PBP1_LivM_like"/>
    <property type="match status" value="1"/>
</dbReference>
<name>A0ABW1ADW3_9ACTN</name>
<feature type="transmembrane region" description="Helical" evidence="7">
    <location>
        <begin position="43"/>
        <end position="65"/>
    </location>
</feature>
<feature type="transmembrane region" description="Helical" evidence="7">
    <location>
        <begin position="307"/>
        <end position="329"/>
    </location>
</feature>
<keyword evidence="9" id="KW-1185">Reference proteome</keyword>
<feature type="compositionally biased region" description="Basic and acidic residues" evidence="6">
    <location>
        <begin position="348"/>
        <end position="364"/>
    </location>
</feature>
<feature type="transmembrane region" description="Helical" evidence="7">
    <location>
        <begin position="176"/>
        <end position="195"/>
    </location>
</feature>
<evidence type="ECO:0000256" key="5">
    <source>
        <dbReference type="ARBA" id="ARBA00023136"/>
    </source>
</evidence>
<feature type="transmembrane region" description="Helical" evidence="7">
    <location>
        <begin position="126"/>
        <end position="146"/>
    </location>
</feature>
<dbReference type="InterPro" id="IPR001851">
    <property type="entry name" value="ABC_transp_permease"/>
</dbReference>
<evidence type="ECO:0000256" key="3">
    <source>
        <dbReference type="ARBA" id="ARBA00022692"/>
    </source>
</evidence>
<evidence type="ECO:0000256" key="4">
    <source>
        <dbReference type="ARBA" id="ARBA00022989"/>
    </source>
</evidence>
<feature type="transmembrane region" description="Helical" evidence="7">
    <location>
        <begin position="259"/>
        <end position="286"/>
    </location>
</feature>
<evidence type="ECO:0000256" key="2">
    <source>
        <dbReference type="ARBA" id="ARBA00022475"/>
    </source>
</evidence>
<keyword evidence="2" id="KW-1003">Cell membrane</keyword>
<feature type="transmembrane region" description="Helical" evidence="7">
    <location>
        <begin position="225"/>
        <end position="247"/>
    </location>
</feature>
<dbReference type="RefSeq" id="WP_378288984.1">
    <property type="nucleotide sequence ID" value="NZ_JBHSON010000095.1"/>
</dbReference>
<reference evidence="9" key="1">
    <citation type="journal article" date="2019" name="Int. J. Syst. Evol. Microbiol.">
        <title>The Global Catalogue of Microorganisms (GCM) 10K type strain sequencing project: providing services to taxonomists for standard genome sequencing and annotation.</title>
        <authorList>
            <consortium name="The Broad Institute Genomics Platform"/>
            <consortium name="The Broad Institute Genome Sequencing Center for Infectious Disease"/>
            <person name="Wu L."/>
            <person name="Ma J."/>
        </authorList>
    </citation>
    <scope>NUCLEOTIDE SEQUENCE [LARGE SCALE GENOMIC DNA]</scope>
    <source>
        <strain evidence="9">KCTC 42087</strain>
    </source>
</reference>
<comment type="caution">
    <text evidence="8">The sequence shown here is derived from an EMBL/GenBank/DDBJ whole genome shotgun (WGS) entry which is preliminary data.</text>
</comment>
<dbReference type="PANTHER" id="PTHR30482:SF10">
    <property type="entry name" value="HIGH-AFFINITY BRANCHED-CHAIN AMINO ACID TRANSPORT PROTEIN BRAE"/>
    <property type="match status" value="1"/>
</dbReference>
<feature type="transmembrane region" description="Helical" evidence="7">
    <location>
        <begin position="20"/>
        <end position="37"/>
    </location>
</feature>
<accession>A0ABW1ADW3</accession>
<dbReference type="EMBL" id="JBHSON010000095">
    <property type="protein sequence ID" value="MFC5752716.1"/>
    <property type="molecule type" value="Genomic_DNA"/>
</dbReference>
<dbReference type="InterPro" id="IPR043428">
    <property type="entry name" value="LivM-like"/>
</dbReference>
<protein>
    <submittedName>
        <fullName evidence="8">Branched-chain amino acid ABC transporter permease</fullName>
    </submittedName>
</protein>
<feature type="region of interest" description="Disordered" evidence="6">
    <location>
        <begin position="335"/>
        <end position="364"/>
    </location>
</feature>
<evidence type="ECO:0000313" key="9">
    <source>
        <dbReference type="Proteomes" id="UP001596074"/>
    </source>
</evidence>
<keyword evidence="4 7" id="KW-1133">Transmembrane helix</keyword>
<evidence type="ECO:0000256" key="6">
    <source>
        <dbReference type="SAM" id="MobiDB-lite"/>
    </source>
</evidence>
<feature type="transmembrane region" description="Helical" evidence="7">
    <location>
        <begin position="97"/>
        <end position="119"/>
    </location>
</feature>
<proteinExistence type="predicted"/>
<keyword evidence="5 7" id="KW-0472">Membrane</keyword>
<keyword evidence="3 7" id="KW-0812">Transmembrane</keyword>
<sequence>MTLTDAAGRPAHRRIREHAATRWVVLAVFLVVTWFSLGGLESATLTIMVLVLYYAAAGTSFNLLFGSLGVFSLAQPVFVMVGGYTSAYLFARHGISPWISMLVAMSVAALLALPVGFIAMRRSGTIVTALVTLILSMAAPPIIAAVKPLGGTVGLYIPVKSGDNWWDMQFATGVPFARILLVMNVVFIAGLMWFARSKWGGWTTAIRDSEAAAQAAGIPVLRVRITMFVVSAMMASLPGVVYAQYNLLSNTELFLSMSALFQVLVVALVGGVDRAWGTLVGAALMIQISHRLSEAAGGRPGIGPLTFAAAFLIMALVLPRGISGAWAALQARYSGEGAPGGAGEPEVEDRRSAAATEGTRHGSD</sequence>
<feature type="transmembrane region" description="Helical" evidence="7">
    <location>
        <begin position="72"/>
        <end position="91"/>
    </location>
</feature>
<evidence type="ECO:0000313" key="8">
    <source>
        <dbReference type="EMBL" id="MFC5752716.1"/>
    </source>
</evidence>
<dbReference type="PANTHER" id="PTHR30482">
    <property type="entry name" value="HIGH-AFFINITY BRANCHED-CHAIN AMINO ACID TRANSPORT SYSTEM PERMEASE"/>
    <property type="match status" value="1"/>
</dbReference>
<gene>
    <name evidence="8" type="ORF">ACFPZN_44485</name>
</gene>
<organism evidence="8 9">
    <name type="scientific">Actinomadura rugatobispora</name>
    <dbReference type="NCBI Taxonomy" id="1994"/>
    <lineage>
        <taxon>Bacteria</taxon>
        <taxon>Bacillati</taxon>
        <taxon>Actinomycetota</taxon>
        <taxon>Actinomycetes</taxon>
        <taxon>Streptosporangiales</taxon>
        <taxon>Thermomonosporaceae</taxon>
        <taxon>Actinomadura</taxon>
    </lineage>
</organism>